<sequence length="239" mass="27662">MPALRTVFETLLTRHSSLRSTFSEQDGRPIQIVYGHQEIYFEKIDASQDTEEELHQRVTKAYRRPFDLEKGPLLRVSLFTRSKEDHVLLITMHHIVTDGWSVWLLMSEFLELYPKQKAGQVAPLPSLQYQYPDFVRWQIELLASSEGEHLWQYWQKQLSGELPILDLPTDHPRPPVQSYNGASITFTLPPTLTQKLKEQARASDATLYMILLAAFQVLLYRYTGQDGATGKVSLICLWK</sequence>
<dbReference type="AlphaFoldDB" id="A0A450ZZR8"/>
<name>A0A450ZZR8_9GAMM</name>
<dbReference type="Gene3D" id="3.30.559.10">
    <property type="entry name" value="Chloramphenicol acetyltransferase-like domain"/>
    <property type="match status" value="1"/>
</dbReference>
<dbReference type="InterPro" id="IPR023213">
    <property type="entry name" value="CAT-like_dom_sf"/>
</dbReference>
<dbReference type="SUPFAM" id="SSF52777">
    <property type="entry name" value="CoA-dependent acyltransferases"/>
    <property type="match status" value="2"/>
</dbReference>
<evidence type="ECO:0000313" key="2">
    <source>
        <dbReference type="EMBL" id="VFK59283.1"/>
    </source>
</evidence>
<dbReference type="EMBL" id="CAADFY010000169">
    <property type="protein sequence ID" value="VFK59283.1"/>
    <property type="molecule type" value="Genomic_DNA"/>
</dbReference>
<reference evidence="2" key="1">
    <citation type="submission" date="2019-02" db="EMBL/GenBank/DDBJ databases">
        <authorList>
            <person name="Gruber-Vodicka R. H."/>
            <person name="Seah K. B. B."/>
        </authorList>
    </citation>
    <scope>NUCLEOTIDE SEQUENCE</scope>
    <source>
        <strain evidence="3">BECK_BY2</strain>
        <strain evidence="2">BECK_BY3</strain>
    </source>
</reference>
<evidence type="ECO:0000313" key="3">
    <source>
        <dbReference type="EMBL" id="VFK67852.1"/>
    </source>
</evidence>
<dbReference type="GO" id="GO:0031177">
    <property type="term" value="F:phosphopantetheine binding"/>
    <property type="evidence" value="ECO:0007669"/>
    <property type="project" value="TreeGrafter"/>
</dbReference>
<dbReference type="EMBL" id="CAADFV010000164">
    <property type="protein sequence ID" value="VFK67852.1"/>
    <property type="molecule type" value="Genomic_DNA"/>
</dbReference>
<dbReference type="Pfam" id="PF00668">
    <property type="entry name" value="Condensation"/>
    <property type="match status" value="1"/>
</dbReference>
<gene>
    <name evidence="3" type="ORF">BECKTUN1418E_GA0071001_11645</name>
    <name evidence="2" type="ORF">BECKTUN1418F_GA0071002_11695</name>
</gene>
<dbReference type="CDD" id="cd19531">
    <property type="entry name" value="LCL_NRPS-like"/>
    <property type="match status" value="1"/>
</dbReference>
<dbReference type="GO" id="GO:0044550">
    <property type="term" value="P:secondary metabolite biosynthetic process"/>
    <property type="evidence" value="ECO:0007669"/>
    <property type="project" value="TreeGrafter"/>
</dbReference>
<feature type="domain" description="Condensation" evidence="1">
    <location>
        <begin position="3"/>
        <end position="226"/>
    </location>
</feature>
<dbReference type="Gene3D" id="3.30.559.30">
    <property type="entry name" value="Nonribosomal peptide synthetase, condensation domain"/>
    <property type="match status" value="1"/>
</dbReference>
<accession>A0A450ZZR8</accession>
<dbReference type="GO" id="GO:0005829">
    <property type="term" value="C:cytosol"/>
    <property type="evidence" value="ECO:0007669"/>
    <property type="project" value="TreeGrafter"/>
</dbReference>
<organism evidence="2">
    <name type="scientific">Candidatus Kentrum sp. TUN</name>
    <dbReference type="NCBI Taxonomy" id="2126343"/>
    <lineage>
        <taxon>Bacteria</taxon>
        <taxon>Pseudomonadati</taxon>
        <taxon>Pseudomonadota</taxon>
        <taxon>Gammaproteobacteria</taxon>
        <taxon>Candidatus Kentrum</taxon>
    </lineage>
</organism>
<dbReference type="GO" id="GO:0043041">
    <property type="term" value="P:amino acid activation for nonribosomal peptide biosynthetic process"/>
    <property type="evidence" value="ECO:0007669"/>
    <property type="project" value="TreeGrafter"/>
</dbReference>
<evidence type="ECO:0000259" key="1">
    <source>
        <dbReference type="Pfam" id="PF00668"/>
    </source>
</evidence>
<proteinExistence type="predicted"/>
<dbReference type="PANTHER" id="PTHR45527:SF1">
    <property type="entry name" value="FATTY ACID SYNTHASE"/>
    <property type="match status" value="1"/>
</dbReference>
<protein>
    <submittedName>
        <fullName evidence="2">Condensation domain-containing protein</fullName>
    </submittedName>
</protein>
<dbReference type="PANTHER" id="PTHR45527">
    <property type="entry name" value="NONRIBOSOMAL PEPTIDE SYNTHETASE"/>
    <property type="match status" value="1"/>
</dbReference>
<dbReference type="InterPro" id="IPR001242">
    <property type="entry name" value="Condensation_dom"/>
</dbReference>
<dbReference type="GO" id="GO:0003824">
    <property type="term" value="F:catalytic activity"/>
    <property type="evidence" value="ECO:0007669"/>
    <property type="project" value="InterPro"/>
</dbReference>